<comment type="caution">
    <text evidence="3">The sequence shown here is derived from an EMBL/GenBank/DDBJ whole genome shotgun (WGS) entry which is preliminary data.</text>
</comment>
<feature type="non-terminal residue" evidence="3">
    <location>
        <position position="1"/>
    </location>
</feature>
<protein>
    <submittedName>
        <fullName evidence="3">FkbM family methyltransferase</fullName>
    </submittedName>
</protein>
<dbReference type="GO" id="GO:0008168">
    <property type="term" value="F:methyltransferase activity"/>
    <property type="evidence" value="ECO:0007669"/>
    <property type="project" value="UniProtKB-KW"/>
</dbReference>
<evidence type="ECO:0000313" key="4">
    <source>
        <dbReference type="Proteomes" id="UP001596956"/>
    </source>
</evidence>
<feature type="region of interest" description="Disordered" evidence="1">
    <location>
        <begin position="155"/>
        <end position="174"/>
    </location>
</feature>
<feature type="region of interest" description="Disordered" evidence="1">
    <location>
        <begin position="1"/>
        <end position="24"/>
    </location>
</feature>
<feature type="compositionally biased region" description="Low complexity" evidence="1">
    <location>
        <begin position="7"/>
        <end position="24"/>
    </location>
</feature>
<accession>A0ABW3BM90</accession>
<dbReference type="GO" id="GO:0032259">
    <property type="term" value="P:methylation"/>
    <property type="evidence" value="ECO:0007669"/>
    <property type="project" value="UniProtKB-KW"/>
</dbReference>
<reference evidence="4" key="1">
    <citation type="journal article" date="2019" name="Int. J. Syst. Evol. Microbiol.">
        <title>The Global Catalogue of Microorganisms (GCM) 10K type strain sequencing project: providing services to taxonomists for standard genome sequencing and annotation.</title>
        <authorList>
            <consortium name="The Broad Institute Genomics Platform"/>
            <consortium name="The Broad Institute Genome Sequencing Center for Infectious Disease"/>
            <person name="Wu L."/>
            <person name="Ma J."/>
        </authorList>
    </citation>
    <scope>NUCLEOTIDE SEQUENCE [LARGE SCALE GENOMIC DNA]</scope>
    <source>
        <strain evidence="4">CCUG 63369</strain>
    </source>
</reference>
<keyword evidence="3" id="KW-0808">Transferase</keyword>
<keyword evidence="4" id="KW-1185">Reference proteome</keyword>
<dbReference type="SUPFAM" id="SSF53335">
    <property type="entry name" value="S-adenosyl-L-methionine-dependent methyltransferases"/>
    <property type="match status" value="1"/>
</dbReference>
<dbReference type="Pfam" id="PF05050">
    <property type="entry name" value="Methyltransf_21"/>
    <property type="match status" value="1"/>
</dbReference>
<feature type="domain" description="Methyltransferase FkbM" evidence="2">
    <location>
        <begin position="49"/>
        <end position="130"/>
    </location>
</feature>
<dbReference type="NCBIfam" id="TIGR01444">
    <property type="entry name" value="fkbM_fam"/>
    <property type="match status" value="1"/>
</dbReference>
<feature type="non-terminal residue" evidence="3">
    <location>
        <position position="174"/>
    </location>
</feature>
<proteinExistence type="predicted"/>
<dbReference type="InterPro" id="IPR006342">
    <property type="entry name" value="FkbM_mtfrase"/>
</dbReference>
<dbReference type="InterPro" id="IPR029063">
    <property type="entry name" value="SAM-dependent_MTases_sf"/>
</dbReference>
<dbReference type="Gene3D" id="3.40.50.150">
    <property type="entry name" value="Vaccinia Virus protein VP39"/>
    <property type="match status" value="1"/>
</dbReference>
<evidence type="ECO:0000313" key="3">
    <source>
        <dbReference type="EMBL" id="MFD0804413.1"/>
    </source>
</evidence>
<evidence type="ECO:0000256" key="1">
    <source>
        <dbReference type="SAM" id="MobiDB-lite"/>
    </source>
</evidence>
<gene>
    <name evidence="3" type="ORF">ACFQZU_24270</name>
</gene>
<keyword evidence="3" id="KW-0489">Methyltransferase</keyword>
<dbReference type="PANTHER" id="PTHR34203">
    <property type="entry name" value="METHYLTRANSFERASE, FKBM FAMILY PROTEIN"/>
    <property type="match status" value="1"/>
</dbReference>
<dbReference type="Proteomes" id="UP001596956">
    <property type="component" value="Unassembled WGS sequence"/>
</dbReference>
<evidence type="ECO:0000259" key="2">
    <source>
        <dbReference type="Pfam" id="PF05050"/>
    </source>
</evidence>
<dbReference type="PANTHER" id="PTHR34203:SF15">
    <property type="entry name" value="SLL1173 PROTEIN"/>
    <property type="match status" value="1"/>
</dbReference>
<name>A0ABW3BM90_9ACTN</name>
<sequence>STPCTHRSAAAPTTDSTSSRSRLSAGLPVHGRAFLTTGARGAGPNAEFGGERPVHTRVTTLDALVEELGLQRVDFVKADVEGAEPAVLDGAVRTLRRYRPALLLEIEDRHLAKYGARAADLVTRLAEMGYGMRVWAGGAWRSADRVREGHRGCISHSAITGSPAAQAPDEKTDT</sequence>
<organism evidence="3 4">
    <name type="scientific">Streptomonospora algeriensis</name>
    <dbReference type="NCBI Taxonomy" id="995084"/>
    <lineage>
        <taxon>Bacteria</taxon>
        <taxon>Bacillati</taxon>
        <taxon>Actinomycetota</taxon>
        <taxon>Actinomycetes</taxon>
        <taxon>Streptosporangiales</taxon>
        <taxon>Nocardiopsidaceae</taxon>
        <taxon>Streptomonospora</taxon>
    </lineage>
</organism>
<dbReference type="EMBL" id="JBHTHR010001643">
    <property type="protein sequence ID" value="MFD0804413.1"/>
    <property type="molecule type" value="Genomic_DNA"/>
</dbReference>
<dbReference type="InterPro" id="IPR052514">
    <property type="entry name" value="SAM-dependent_MTase"/>
</dbReference>